<dbReference type="AlphaFoldDB" id="A0AA88J8A9"/>
<evidence type="ECO:0000256" key="4">
    <source>
        <dbReference type="PIRNR" id="PIRNR028729"/>
    </source>
</evidence>
<protein>
    <recommendedName>
        <fullName evidence="4">SKP1-like protein</fullName>
    </recommendedName>
</protein>
<comment type="pathway">
    <text evidence="1 4">Protein modification; protein ubiquitination.</text>
</comment>
<dbReference type="GO" id="GO:0006511">
    <property type="term" value="P:ubiquitin-dependent protein catabolic process"/>
    <property type="evidence" value="ECO:0007669"/>
    <property type="project" value="InterPro"/>
</dbReference>
<accession>A0AA88J8A9</accession>
<organism evidence="8 9">
    <name type="scientific">Ficus carica</name>
    <name type="common">Common fig</name>
    <dbReference type="NCBI Taxonomy" id="3494"/>
    <lineage>
        <taxon>Eukaryota</taxon>
        <taxon>Viridiplantae</taxon>
        <taxon>Streptophyta</taxon>
        <taxon>Embryophyta</taxon>
        <taxon>Tracheophyta</taxon>
        <taxon>Spermatophyta</taxon>
        <taxon>Magnoliopsida</taxon>
        <taxon>eudicotyledons</taxon>
        <taxon>Gunneridae</taxon>
        <taxon>Pentapetalae</taxon>
        <taxon>rosids</taxon>
        <taxon>fabids</taxon>
        <taxon>Rosales</taxon>
        <taxon>Moraceae</taxon>
        <taxon>Ficeae</taxon>
        <taxon>Ficus</taxon>
    </lineage>
</organism>
<evidence type="ECO:0000256" key="3">
    <source>
        <dbReference type="ARBA" id="ARBA00022786"/>
    </source>
</evidence>
<dbReference type="InterPro" id="IPR011333">
    <property type="entry name" value="SKP1/BTB/POZ_sf"/>
</dbReference>
<dbReference type="InterPro" id="IPR016072">
    <property type="entry name" value="Skp1_comp_dimer"/>
</dbReference>
<name>A0AA88J8A9_FICCA</name>
<proteinExistence type="inferred from homology"/>
<comment type="similarity">
    <text evidence="2 4">Belongs to the SKP1 family.</text>
</comment>
<dbReference type="SUPFAM" id="SSF54695">
    <property type="entry name" value="POZ domain"/>
    <property type="match status" value="1"/>
</dbReference>
<evidence type="ECO:0000256" key="2">
    <source>
        <dbReference type="ARBA" id="ARBA00009993"/>
    </source>
</evidence>
<evidence type="ECO:0000259" key="6">
    <source>
        <dbReference type="Pfam" id="PF03931"/>
    </source>
</evidence>
<dbReference type="InterPro" id="IPR036296">
    <property type="entry name" value="SKP1-like_dim_sf"/>
</dbReference>
<dbReference type="PANTHER" id="PTHR11165">
    <property type="entry name" value="SKP1"/>
    <property type="match status" value="1"/>
</dbReference>
<sequence length="162" mass="18240">MSSSSFSSSSSTTEAKLLTLKTSDGKTFLLNEAAVTKFGFVKQLVDDGCDSGVIFIPQADSRIMSTMLEWCKKHTDEAATSDELEAWDAEFVKDMDQGFLYHLLLAADYLNGTELVNLLAQKVANMIKGKKAEEIRQIFHIKNDFTPEQEEEIRRKNPWAFC</sequence>
<comment type="function">
    <text evidence="4">Involved in ubiquitination and subsequent proteasomal degradation of target proteins. Together with CUL1, RBX1 and a F-box protein, it forms a SCF E3 ubiquitin ligase complex. The functional specificity of this complex depends on the type of F-box protein. In the SCF complex, it serves as an adapter that links the F-box protein to CUL1.</text>
</comment>
<dbReference type="SMART" id="SM00512">
    <property type="entry name" value="Skp1"/>
    <property type="match status" value="1"/>
</dbReference>
<keyword evidence="9" id="KW-1185">Reference proteome</keyword>
<dbReference type="Proteomes" id="UP001187192">
    <property type="component" value="Unassembled WGS sequence"/>
</dbReference>
<reference evidence="8" key="1">
    <citation type="submission" date="2023-07" db="EMBL/GenBank/DDBJ databases">
        <title>draft genome sequence of fig (Ficus carica).</title>
        <authorList>
            <person name="Takahashi T."/>
            <person name="Nishimura K."/>
        </authorList>
    </citation>
    <scope>NUCLEOTIDE SEQUENCE</scope>
</reference>
<dbReference type="SUPFAM" id="SSF81382">
    <property type="entry name" value="Skp1 dimerisation domain-like"/>
    <property type="match status" value="1"/>
</dbReference>
<dbReference type="PIRSF" id="PIRSF028729">
    <property type="entry name" value="E3_ubiquit_lig_SCF_Skp"/>
    <property type="match status" value="1"/>
</dbReference>
<dbReference type="EMBL" id="BTGU01000153">
    <property type="protein sequence ID" value="GMN63559.1"/>
    <property type="molecule type" value="Genomic_DNA"/>
</dbReference>
<dbReference type="GO" id="GO:0016567">
    <property type="term" value="P:protein ubiquitination"/>
    <property type="evidence" value="ECO:0007669"/>
    <property type="project" value="UniProtKB-UniRule"/>
</dbReference>
<feature type="domain" description="SKP1 component dimerisation" evidence="5">
    <location>
        <begin position="114"/>
        <end position="160"/>
    </location>
</feature>
<dbReference type="EMBL" id="BTGU01000155">
    <property type="protein sequence ID" value="GMN63666.1"/>
    <property type="molecule type" value="Genomic_DNA"/>
</dbReference>
<evidence type="ECO:0000259" key="5">
    <source>
        <dbReference type="Pfam" id="PF01466"/>
    </source>
</evidence>
<evidence type="ECO:0000313" key="8">
    <source>
        <dbReference type="EMBL" id="GMN63666.1"/>
    </source>
</evidence>
<dbReference type="Gene3D" id="3.30.710.10">
    <property type="entry name" value="Potassium Channel Kv1.1, Chain A"/>
    <property type="match status" value="1"/>
</dbReference>
<dbReference type="InterPro" id="IPR016073">
    <property type="entry name" value="Skp1_comp_POZ"/>
</dbReference>
<dbReference type="InterPro" id="IPR016897">
    <property type="entry name" value="SKP1"/>
</dbReference>
<dbReference type="GO" id="GO:0009867">
    <property type="term" value="P:jasmonic acid mediated signaling pathway"/>
    <property type="evidence" value="ECO:0007669"/>
    <property type="project" value="UniProtKB-ARBA"/>
</dbReference>
<dbReference type="InterPro" id="IPR001232">
    <property type="entry name" value="SKP1-like"/>
</dbReference>
<evidence type="ECO:0000313" key="9">
    <source>
        <dbReference type="Proteomes" id="UP001187192"/>
    </source>
</evidence>
<dbReference type="Pfam" id="PF03931">
    <property type="entry name" value="Skp1_POZ"/>
    <property type="match status" value="1"/>
</dbReference>
<dbReference type="Gramene" id="FCD_00031807-RA">
    <property type="protein sequence ID" value="FCD_00031807-RA:cds"/>
    <property type="gene ID" value="FCD_00031807"/>
</dbReference>
<evidence type="ECO:0000256" key="1">
    <source>
        <dbReference type="ARBA" id="ARBA00004906"/>
    </source>
</evidence>
<evidence type="ECO:0000313" key="7">
    <source>
        <dbReference type="EMBL" id="GMN63559.1"/>
    </source>
</evidence>
<comment type="caution">
    <text evidence="8">The sequence shown here is derived from an EMBL/GenBank/DDBJ whole genome shotgun (WGS) entry which is preliminary data.</text>
</comment>
<dbReference type="Pfam" id="PF01466">
    <property type="entry name" value="Skp1"/>
    <property type="match status" value="1"/>
</dbReference>
<keyword evidence="3 4" id="KW-0833">Ubl conjugation pathway</keyword>
<feature type="domain" description="SKP1 component POZ" evidence="6">
    <location>
        <begin position="17"/>
        <end position="75"/>
    </location>
</feature>
<comment type="subunit">
    <text evidence="4">Part of a SCF (SKP1-cullin-F-box) protein ligase complex.</text>
</comment>
<gene>
    <name evidence="7" type="ORF">TIFTF001_032643</name>
    <name evidence="8" type="ORF">TIFTF001_032731</name>
</gene>